<organism evidence="10 11">
    <name type="scientific">Theobroma cacao</name>
    <name type="common">Cacao</name>
    <name type="synonym">Cocoa</name>
    <dbReference type="NCBI Taxonomy" id="3641"/>
    <lineage>
        <taxon>Eukaryota</taxon>
        <taxon>Viridiplantae</taxon>
        <taxon>Streptophyta</taxon>
        <taxon>Embryophyta</taxon>
        <taxon>Tracheophyta</taxon>
        <taxon>Spermatophyta</taxon>
        <taxon>Magnoliopsida</taxon>
        <taxon>eudicotyledons</taxon>
        <taxon>Gunneridae</taxon>
        <taxon>Pentapetalae</taxon>
        <taxon>rosids</taxon>
        <taxon>malvids</taxon>
        <taxon>Malvales</taxon>
        <taxon>Malvaceae</taxon>
        <taxon>Byttnerioideae</taxon>
        <taxon>Theobroma</taxon>
    </lineage>
</organism>
<dbReference type="EMBL" id="CM001884">
    <property type="protein sequence ID" value="EOY27014.1"/>
    <property type="molecule type" value="Genomic_DNA"/>
</dbReference>
<dbReference type="Gene3D" id="1.20.5.4130">
    <property type="match status" value="1"/>
</dbReference>
<dbReference type="InterPro" id="IPR042197">
    <property type="entry name" value="Apaf_helical"/>
</dbReference>
<dbReference type="Pfam" id="PF00931">
    <property type="entry name" value="NB-ARC"/>
    <property type="match status" value="1"/>
</dbReference>
<dbReference type="HOGENOM" id="CLU_000837_8_1_1"/>
<dbReference type="InterPro" id="IPR032675">
    <property type="entry name" value="LRR_dom_sf"/>
</dbReference>
<dbReference type="InterPro" id="IPR058922">
    <property type="entry name" value="WHD_DRP"/>
</dbReference>
<reference evidence="10 11" key="1">
    <citation type="journal article" date="2013" name="Genome Biol.">
        <title>The genome sequence of the most widely cultivated cacao type and its use to identify candidate genes regulating pod color.</title>
        <authorList>
            <person name="Motamayor J.C."/>
            <person name="Mockaitis K."/>
            <person name="Schmutz J."/>
            <person name="Haiminen N."/>
            <person name="Iii D.L."/>
            <person name="Cornejo O."/>
            <person name="Findley S.D."/>
            <person name="Zheng P."/>
            <person name="Utro F."/>
            <person name="Royaert S."/>
            <person name="Saski C."/>
            <person name="Jenkins J."/>
            <person name="Podicheti R."/>
            <person name="Zhao M."/>
            <person name="Scheffler B.E."/>
            <person name="Stack J.C."/>
            <person name="Feltus F.A."/>
            <person name="Mustiga G.M."/>
            <person name="Amores F."/>
            <person name="Phillips W."/>
            <person name="Marelli J.P."/>
            <person name="May G.D."/>
            <person name="Shapiro H."/>
            <person name="Ma J."/>
            <person name="Bustamante C.D."/>
            <person name="Schnell R.J."/>
            <person name="Main D."/>
            <person name="Gilbert D."/>
            <person name="Parida L."/>
            <person name="Kuhn D.N."/>
        </authorList>
    </citation>
    <scope>NUCLEOTIDE SEQUENCE [LARGE SCALE GENOMIC DNA]</scope>
    <source>
        <strain evidence="11">cv. Matina 1-6</strain>
    </source>
</reference>
<dbReference type="SMART" id="SM00369">
    <property type="entry name" value="LRR_TYP"/>
    <property type="match status" value="2"/>
</dbReference>
<keyword evidence="2" id="KW-0677">Repeat</keyword>
<keyword evidence="11" id="KW-1185">Reference proteome</keyword>
<dbReference type="InterPro" id="IPR036388">
    <property type="entry name" value="WH-like_DNA-bd_sf"/>
</dbReference>
<dbReference type="SUPFAM" id="SSF52540">
    <property type="entry name" value="P-loop containing nucleoside triphosphate hydrolases"/>
    <property type="match status" value="1"/>
</dbReference>
<dbReference type="Gene3D" id="1.10.10.10">
    <property type="entry name" value="Winged helix-like DNA-binding domain superfamily/Winged helix DNA-binding domain"/>
    <property type="match status" value="1"/>
</dbReference>
<feature type="domain" description="Disease resistance N-terminal" evidence="7">
    <location>
        <begin position="6"/>
        <end position="96"/>
    </location>
</feature>
<dbReference type="Proteomes" id="UP000026915">
    <property type="component" value="Chromosome 6"/>
</dbReference>
<evidence type="ECO:0000313" key="10">
    <source>
        <dbReference type="EMBL" id="EOY27014.1"/>
    </source>
</evidence>
<dbReference type="Gene3D" id="1.10.8.430">
    <property type="entry name" value="Helical domain of apoptotic protease-activating factors"/>
    <property type="match status" value="1"/>
</dbReference>
<feature type="domain" description="Disease resistance protein winged helix" evidence="8">
    <location>
        <begin position="425"/>
        <end position="497"/>
    </location>
</feature>
<dbReference type="Pfam" id="PF13855">
    <property type="entry name" value="LRR_8"/>
    <property type="match status" value="1"/>
</dbReference>
<dbReference type="Gene3D" id="3.80.10.10">
    <property type="entry name" value="Ribonuclease Inhibitor"/>
    <property type="match status" value="1"/>
</dbReference>
<dbReference type="InterPro" id="IPR002182">
    <property type="entry name" value="NB-ARC"/>
</dbReference>
<dbReference type="GO" id="GO:0005524">
    <property type="term" value="F:ATP binding"/>
    <property type="evidence" value="ECO:0007669"/>
    <property type="project" value="UniProtKB-KW"/>
</dbReference>
<dbReference type="Gene3D" id="3.40.50.300">
    <property type="entry name" value="P-loop containing nucleotide triphosphate hydrolases"/>
    <property type="match status" value="1"/>
</dbReference>
<dbReference type="PANTHER" id="PTHR36766:SF45">
    <property type="entry name" value="NB-ARC DOMAIN-CONTAINING PROTEIN"/>
    <property type="match status" value="1"/>
</dbReference>
<dbReference type="InterPro" id="IPR003591">
    <property type="entry name" value="Leu-rich_rpt_typical-subtyp"/>
</dbReference>
<keyword evidence="3" id="KW-0547">Nucleotide-binding</keyword>
<evidence type="ECO:0000256" key="1">
    <source>
        <dbReference type="ARBA" id="ARBA00022614"/>
    </source>
</evidence>
<dbReference type="InterPro" id="IPR056789">
    <property type="entry name" value="LRR_R13L1-DRL21"/>
</dbReference>
<evidence type="ECO:0000259" key="8">
    <source>
        <dbReference type="Pfam" id="PF23559"/>
    </source>
</evidence>
<feature type="domain" description="R13L1/DRL21-like LRR repeat region" evidence="9">
    <location>
        <begin position="691"/>
        <end position="816"/>
    </location>
</feature>
<evidence type="ECO:0000256" key="4">
    <source>
        <dbReference type="ARBA" id="ARBA00022821"/>
    </source>
</evidence>
<gene>
    <name evidence="10" type="ORF">TCM_028968</name>
</gene>
<evidence type="ECO:0000259" key="9">
    <source>
        <dbReference type="Pfam" id="PF25019"/>
    </source>
</evidence>
<evidence type="ECO:0000313" key="11">
    <source>
        <dbReference type="Proteomes" id="UP000026915"/>
    </source>
</evidence>
<evidence type="ECO:0000256" key="5">
    <source>
        <dbReference type="ARBA" id="ARBA00022840"/>
    </source>
</evidence>
<dbReference type="GO" id="GO:0006952">
    <property type="term" value="P:defense response"/>
    <property type="evidence" value="ECO:0007669"/>
    <property type="project" value="UniProtKB-KW"/>
</dbReference>
<dbReference type="FunFam" id="3.40.50.300:FF:001091">
    <property type="entry name" value="Probable disease resistance protein At1g61300"/>
    <property type="match status" value="1"/>
</dbReference>
<keyword evidence="5" id="KW-0067">ATP-binding</keyword>
<feature type="domain" description="NB-ARC" evidence="6">
    <location>
        <begin position="167"/>
        <end position="338"/>
    </location>
</feature>
<dbReference type="FunFam" id="1.10.10.10:FF:000322">
    <property type="entry name" value="Probable disease resistance protein At1g63360"/>
    <property type="match status" value="1"/>
</dbReference>
<dbReference type="InParanoid" id="A0A061GIX0"/>
<dbReference type="PANTHER" id="PTHR36766">
    <property type="entry name" value="PLANT BROAD-SPECTRUM MILDEW RESISTANCE PROTEIN RPW8"/>
    <property type="match status" value="1"/>
</dbReference>
<dbReference type="OMA" id="DQRVKAY"/>
<dbReference type="InterPro" id="IPR038005">
    <property type="entry name" value="RX-like_CC"/>
</dbReference>
<dbReference type="Pfam" id="PF18052">
    <property type="entry name" value="Rx_N"/>
    <property type="match status" value="1"/>
</dbReference>
<dbReference type="InterPro" id="IPR041118">
    <property type="entry name" value="Rx_N"/>
</dbReference>
<evidence type="ECO:0000259" key="6">
    <source>
        <dbReference type="Pfam" id="PF00931"/>
    </source>
</evidence>
<dbReference type="AlphaFoldDB" id="A0A061GIX0"/>
<keyword evidence="1" id="KW-0433">Leucine-rich repeat</keyword>
<accession>A0A061GIX0</accession>
<dbReference type="InterPro" id="IPR027417">
    <property type="entry name" value="P-loop_NTPase"/>
</dbReference>
<dbReference type="Gramene" id="EOY27014">
    <property type="protein sequence ID" value="EOY27014"/>
    <property type="gene ID" value="TCM_028968"/>
</dbReference>
<dbReference type="GO" id="GO:0051707">
    <property type="term" value="P:response to other organism"/>
    <property type="evidence" value="ECO:0007669"/>
    <property type="project" value="UniProtKB-ARBA"/>
</dbReference>
<dbReference type="CDD" id="cd14798">
    <property type="entry name" value="RX-CC_like"/>
    <property type="match status" value="1"/>
</dbReference>
<evidence type="ECO:0000259" key="7">
    <source>
        <dbReference type="Pfam" id="PF18052"/>
    </source>
</evidence>
<dbReference type="Pfam" id="PF23559">
    <property type="entry name" value="WHD_DRP"/>
    <property type="match status" value="1"/>
</dbReference>
<dbReference type="PRINTS" id="PR00364">
    <property type="entry name" value="DISEASERSIST"/>
</dbReference>
<dbReference type="InterPro" id="IPR001611">
    <property type="entry name" value="Leu-rich_rpt"/>
</dbReference>
<evidence type="ECO:0000256" key="2">
    <source>
        <dbReference type="ARBA" id="ARBA00022737"/>
    </source>
</evidence>
<evidence type="ECO:0000256" key="3">
    <source>
        <dbReference type="ARBA" id="ARBA00022741"/>
    </source>
</evidence>
<dbReference type="eggNOG" id="KOG4658">
    <property type="taxonomic scope" value="Eukaryota"/>
</dbReference>
<dbReference type="GO" id="GO:0043531">
    <property type="term" value="F:ADP binding"/>
    <property type="evidence" value="ECO:0007669"/>
    <property type="project" value="InterPro"/>
</dbReference>
<protein>
    <submittedName>
        <fullName evidence="10">Cc-nbs-lrr resistance protein, putative</fullName>
    </submittedName>
</protein>
<proteinExistence type="predicted"/>
<dbReference type="Pfam" id="PF25019">
    <property type="entry name" value="LRR_R13L1-DRL21"/>
    <property type="match status" value="1"/>
</dbReference>
<keyword evidence="4" id="KW-0611">Plant defense</keyword>
<dbReference type="SUPFAM" id="SSF52058">
    <property type="entry name" value="L domain-like"/>
    <property type="match status" value="1"/>
</dbReference>
<name>A0A061GIX0_THECC</name>
<sequence>MADALVSAVLQQLTAVVYQEIEQEVTLVVDVRKEAQKLKSTLQTIQAVLIDAEKRQVKEEAVKLWLDKLKGTSYDMDDLIDEWNAFILTSQIAKKKVCYCVPSPCFSFSKIVLHRDFAVKIKDLNKRLQVIGREKDTFSFDLVRGNEEVERPITTSFIDVSEICGRDQDKHTILNKLLSENSQEQRGPHIISVVGMGGIGKTTLAQLAYNDQRVKAYFDKRIWVCVSDPFDEIRIAKAILEALTEVAPNVIELETLLQKIHHLIERKKFLLVLDDVWTEDCTKWESLKHSLKCGSPGSKILITTRKENVANIMGSTTLFPLGQLSEEECWLLFSQVAFFGRTSEECKCLEGIGRKIANKCKGLPLAAKVLGGLLRFKKSKEQWQSVLDSELWELEEAEKGIFPPLLLSYYDLSSTLKQCFSYCAIFLKDSVIEKDKLIKLWMAQGFFKGTKNKQVETIGQECFDDLAMRSFFQDFQKNENNSRILKCKMHDIVHDFARFLTKNECSMLEVKAVNDPKIESCTEKGRHLVVVLEKGCSFLPYIYNFQKLRSLLIKSYNKNSSIGGALPRLFDELICLRSLDLSWCLIKEIPKEIGKLIRLRYLKLSNNHHLRELPETLCDLYNLQTLDLTRCRSLRTLPSGIGKLLNLRHLDNWETFRLRVMPKGLERLTCLRTLKELVVGDGCNDSGTFTIGDLANLSCLQGDLNIRGLGNATDLTEARKAKLRNKNDLIGLTLNFDFSTGRIGGEDIILEALQPPPYIERLEIRCFNGPLLFPSWLQSSTLAQLRRITLSNCRNWEYLPPLGKLPSLESLEMLNMKRVKTVGVEFLGVTREEGQASSPTSSLASSSSMIAFPNLTSLRFTNMGEWKDWISCEIASTRGAEVDIAVMPRLHSLDIQRCPMLKTLPDHLLRLTSLKELSIAWCPILSEYCRKEWPSISYIRDIRVDGVYVQRNGH</sequence>